<dbReference type="Proteomes" id="UP000650466">
    <property type="component" value="Unassembled WGS sequence"/>
</dbReference>
<evidence type="ECO:0000313" key="2">
    <source>
        <dbReference type="EMBL" id="MBD0379875.1"/>
    </source>
</evidence>
<comment type="caution">
    <text evidence="2">The sequence shown here is derived from an EMBL/GenBank/DDBJ whole genome shotgun (WGS) entry which is preliminary data.</text>
</comment>
<feature type="transmembrane region" description="Helical" evidence="1">
    <location>
        <begin position="176"/>
        <end position="197"/>
    </location>
</feature>
<evidence type="ECO:0000256" key="1">
    <source>
        <dbReference type="SAM" id="Phobius"/>
    </source>
</evidence>
<organism evidence="2 3">
    <name type="scientific">Paenibacillus sedimenti</name>
    <dbReference type="NCBI Taxonomy" id="2770274"/>
    <lineage>
        <taxon>Bacteria</taxon>
        <taxon>Bacillati</taxon>
        <taxon>Bacillota</taxon>
        <taxon>Bacilli</taxon>
        <taxon>Bacillales</taxon>
        <taxon>Paenibacillaceae</taxon>
        <taxon>Paenibacillus</taxon>
    </lineage>
</organism>
<feature type="transmembrane region" description="Helical" evidence="1">
    <location>
        <begin position="6"/>
        <end position="21"/>
    </location>
</feature>
<sequence>MKFIISSIDFVPMILFSFILFRQKIQPHWIEILIAIVAGVVVTYANPFPLLYIAILFALFAGFLKFSPVPAMLIALSGYLVSVIVSTVVIFLCDRTGLLTFSSAKEDPLTSNMLLMLAIIAKFGIIFAMMKFRLGFTFLSHYSKIKLCKENAGFYLFILTAIVGIVYQNTLQSSTLSALMPFQMMSMATVIFIYVTLRKELGF</sequence>
<protein>
    <submittedName>
        <fullName evidence="2">Uncharacterized protein</fullName>
    </submittedName>
</protein>
<feature type="transmembrane region" description="Helical" evidence="1">
    <location>
        <begin position="73"/>
        <end position="92"/>
    </location>
</feature>
<gene>
    <name evidence="2" type="ORF">ICC18_07100</name>
</gene>
<feature type="transmembrane region" description="Helical" evidence="1">
    <location>
        <begin position="112"/>
        <end position="132"/>
    </location>
</feature>
<dbReference type="RefSeq" id="WP_188173656.1">
    <property type="nucleotide sequence ID" value="NZ_JACVVD010000002.1"/>
</dbReference>
<evidence type="ECO:0000313" key="3">
    <source>
        <dbReference type="Proteomes" id="UP000650466"/>
    </source>
</evidence>
<accession>A0A926KLI7</accession>
<keyword evidence="1" id="KW-0812">Transmembrane</keyword>
<keyword evidence="3" id="KW-1185">Reference proteome</keyword>
<proteinExistence type="predicted"/>
<keyword evidence="1" id="KW-1133">Transmembrane helix</keyword>
<dbReference type="EMBL" id="JACVVD010000002">
    <property type="protein sequence ID" value="MBD0379875.1"/>
    <property type="molecule type" value="Genomic_DNA"/>
</dbReference>
<keyword evidence="1" id="KW-0472">Membrane</keyword>
<feature type="transmembrane region" description="Helical" evidence="1">
    <location>
        <begin position="152"/>
        <end position="170"/>
    </location>
</feature>
<name>A0A926KLI7_9BACL</name>
<reference evidence="2" key="1">
    <citation type="submission" date="2020-09" db="EMBL/GenBank/DDBJ databases">
        <title>Draft Genome Sequence of Paenibacillus sp. WST5.</title>
        <authorList>
            <person name="Bao Z."/>
        </authorList>
    </citation>
    <scope>NUCLEOTIDE SEQUENCE</scope>
    <source>
        <strain evidence="2">WST5</strain>
    </source>
</reference>
<dbReference type="AlphaFoldDB" id="A0A926KLI7"/>